<dbReference type="Proteomes" id="UP000305067">
    <property type="component" value="Unassembled WGS sequence"/>
</dbReference>
<keyword evidence="4" id="KW-1185">Reference proteome</keyword>
<feature type="transmembrane region" description="Helical" evidence="1">
    <location>
        <begin position="28"/>
        <end position="50"/>
    </location>
</feature>
<dbReference type="OrthoDB" id="2792702at2759"/>
<feature type="transmembrane region" description="Helical" evidence="1">
    <location>
        <begin position="106"/>
        <end position="124"/>
    </location>
</feature>
<evidence type="ECO:0000313" key="4">
    <source>
        <dbReference type="Proteomes" id="UP000305067"/>
    </source>
</evidence>
<feature type="domain" description="DUF6534" evidence="2">
    <location>
        <begin position="187"/>
        <end position="273"/>
    </location>
</feature>
<accession>A0A5C3QBP7</accession>
<feature type="transmembrane region" description="Helical" evidence="1">
    <location>
        <begin position="182"/>
        <end position="202"/>
    </location>
</feature>
<dbReference type="PANTHER" id="PTHR40465">
    <property type="entry name" value="CHROMOSOME 1, WHOLE GENOME SHOTGUN SEQUENCE"/>
    <property type="match status" value="1"/>
</dbReference>
<keyword evidence="1" id="KW-0472">Membrane</keyword>
<reference evidence="3 4" key="1">
    <citation type="journal article" date="2019" name="Nat. Ecol. Evol.">
        <title>Megaphylogeny resolves global patterns of mushroom evolution.</title>
        <authorList>
            <person name="Varga T."/>
            <person name="Krizsan K."/>
            <person name="Foldi C."/>
            <person name="Dima B."/>
            <person name="Sanchez-Garcia M."/>
            <person name="Sanchez-Ramirez S."/>
            <person name="Szollosi G.J."/>
            <person name="Szarkandi J.G."/>
            <person name="Papp V."/>
            <person name="Albert L."/>
            <person name="Andreopoulos W."/>
            <person name="Angelini C."/>
            <person name="Antonin V."/>
            <person name="Barry K.W."/>
            <person name="Bougher N.L."/>
            <person name="Buchanan P."/>
            <person name="Buyck B."/>
            <person name="Bense V."/>
            <person name="Catcheside P."/>
            <person name="Chovatia M."/>
            <person name="Cooper J."/>
            <person name="Damon W."/>
            <person name="Desjardin D."/>
            <person name="Finy P."/>
            <person name="Geml J."/>
            <person name="Haridas S."/>
            <person name="Hughes K."/>
            <person name="Justo A."/>
            <person name="Karasinski D."/>
            <person name="Kautmanova I."/>
            <person name="Kiss B."/>
            <person name="Kocsube S."/>
            <person name="Kotiranta H."/>
            <person name="LaButti K.M."/>
            <person name="Lechner B.E."/>
            <person name="Liimatainen K."/>
            <person name="Lipzen A."/>
            <person name="Lukacs Z."/>
            <person name="Mihaltcheva S."/>
            <person name="Morgado L.N."/>
            <person name="Niskanen T."/>
            <person name="Noordeloos M.E."/>
            <person name="Ohm R.A."/>
            <person name="Ortiz-Santana B."/>
            <person name="Ovrebo C."/>
            <person name="Racz N."/>
            <person name="Riley R."/>
            <person name="Savchenko A."/>
            <person name="Shiryaev A."/>
            <person name="Soop K."/>
            <person name="Spirin V."/>
            <person name="Szebenyi C."/>
            <person name="Tomsovsky M."/>
            <person name="Tulloss R.E."/>
            <person name="Uehling J."/>
            <person name="Grigoriev I.V."/>
            <person name="Vagvolgyi C."/>
            <person name="Papp T."/>
            <person name="Martin F.M."/>
            <person name="Miettinen O."/>
            <person name="Hibbett D.S."/>
            <person name="Nagy L.G."/>
        </authorList>
    </citation>
    <scope>NUCLEOTIDE SEQUENCE [LARGE SCALE GENOMIC DNA]</scope>
    <source>
        <strain evidence="3 4">CBS 309.79</strain>
    </source>
</reference>
<proteinExistence type="predicted"/>
<evidence type="ECO:0000313" key="3">
    <source>
        <dbReference type="EMBL" id="TFK98986.1"/>
    </source>
</evidence>
<keyword evidence="1" id="KW-1133">Transmembrane helix</keyword>
<dbReference type="PANTHER" id="PTHR40465:SF1">
    <property type="entry name" value="DUF6534 DOMAIN-CONTAINING PROTEIN"/>
    <property type="match status" value="1"/>
</dbReference>
<name>A0A5C3QBP7_9AGAR</name>
<keyword evidence="1" id="KW-0812">Transmembrane</keyword>
<evidence type="ECO:0000256" key="1">
    <source>
        <dbReference type="SAM" id="Phobius"/>
    </source>
</evidence>
<protein>
    <recommendedName>
        <fullName evidence="2">DUF6534 domain-containing protein</fullName>
    </recommendedName>
</protein>
<feature type="transmembrane region" description="Helical" evidence="1">
    <location>
        <begin position="222"/>
        <end position="243"/>
    </location>
</feature>
<feature type="transmembrane region" description="Helical" evidence="1">
    <location>
        <begin position="62"/>
        <end position="86"/>
    </location>
</feature>
<sequence length="331" mass="36625">MSTAEVDPTAFPGSAWIGYNMVDIFAPFYWGCVASFVLAGITILQAWNYFPGRDRLVIRLMAWLMITLDVASSILSAHGLYLYLIPQFGSMLPLAGINRFLASECYLAVCIAFISHLYFAWQIWTVLQQKSAVVKYGLPGSILALGIVAFVSGIVCATFMIIDDGHVLTGRSARFEMAVGLSKAAASLADVIATAALCFYLASSQTGFKNTDTMIKRLMGYIIQRGLLVTVVQILFMILFFMSKTRLEWLALHVNMTKVYANTFFAMLNAREHVKNESFHSGSLNSSKVGYYDSALASGKHSEGHYRNRSNSFPKVMQIDTQTSVISSHEM</sequence>
<dbReference type="AlphaFoldDB" id="A0A5C3QBP7"/>
<dbReference type="EMBL" id="ML178836">
    <property type="protein sequence ID" value="TFK98986.1"/>
    <property type="molecule type" value="Genomic_DNA"/>
</dbReference>
<evidence type="ECO:0000259" key="2">
    <source>
        <dbReference type="Pfam" id="PF20152"/>
    </source>
</evidence>
<dbReference type="Pfam" id="PF20152">
    <property type="entry name" value="DUF6534"/>
    <property type="match status" value="1"/>
</dbReference>
<feature type="transmembrane region" description="Helical" evidence="1">
    <location>
        <begin position="136"/>
        <end position="162"/>
    </location>
</feature>
<organism evidence="3 4">
    <name type="scientific">Pterulicium gracile</name>
    <dbReference type="NCBI Taxonomy" id="1884261"/>
    <lineage>
        <taxon>Eukaryota</taxon>
        <taxon>Fungi</taxon>
        <taxon>Dikarya</taxon>
        <taxon>Basidiomycota</taxon>
        <taxon>Agaricomycotina</taxon>
        <taxon>Agaricomycetes</taxon>
        <taxon>Agaricomycetidae</taxon>
        <taxon>Agaricales</taxon>
        <taxon>Pleurotineae</taxon>
        <taxon>Pterulaceae</taxon>
        <taxon>Pterulicium</taxon>
    </lineage>
</organism>
<gene>
    <name evidence="3" type="ORF">BDV98DRAFT_572058</name>
</gene>
<dbReference type="STRING" id="1884261.A0A5C3QBP7"/>
<dbReference type="InterPro" id="IPR045339">
    <property type="entry name" value="DUF6534"/>
</dbReference>